<comment type="pathway">
    <text evidence="1 13">Amino-acid biosynthesis; L-threonine biosynthesis; L-threonine from L-aspartate: step 4/5.</text>
</comment>
<evidence type="ECO:0000256" key="13">
    <source>
        <dbReference type="HAMAP-Rule" id="MF_00384"/>
    </source>
</evidence>
<dbReference type="PROSITE" id="PS00627">
    <property type="entry name" value="GHMP_KINASES_ATP"/>
    <property type="match status" value="1"/>
</dbReference>
<dbReference type="PANTHER" id="PTHR20861:SF1">
    <property type="entry name" value="HOMOSERINE KINASE"/>
    <property type="match status" value="1"/>
</dbReference>
<keyword evidence="13" id="KW-0963">Cytoplasm</keyword>
<comment type="subcellular location">
    <subcellularLocation>
        <location evidence="13">Cytoplasm</location>
    </subcellularLocation>
</comment>
<evidence type="ECO:0000313" key="16">
    <source>
        <dbReference type="EMBL" id="MET3616769.1"/>
    </source>
</evidence>
<dbReference type="EMBL" id="JBEPMA010000001">
    <property type="protein sequence ID" value="MET3616769.1"/>
    <property type="molecule type" value="Genomic_DNA"/>
</dbReference>
<keyword evidence="5 13" id="KW-0028">Amino-acid biosynthesis</keyword>
<dbReference type="Gene3D" id="3.30.70.890">
    <property type="entry name" value="GHMP kinase, C-terminal domain"/>
    <property type="match status" value="1"/>
</dbReference>
<dbReference type="InterPro" id="IPR020568">
    <property type="entry name" value="Ribosomal_Su5_D2-typ_SF"/>
</dbReference>
<comment type="function">
    <text evidence="12 13">Catalyzes the ATP-dependent phosphorylation of L-homoserine to L-homoserine phosphate.</text>
</comment>
<dbReference type="InterPro" id="IPR006204">
    <property type="entry name" value="GHMP_kinase_N_dom"/>
</dbReference>
<evidence type="ECO:0000259" key="14">
    <source>
        <dbReference type="Pfam" id="PF00288"/>
    </source>
</evidence>
<keyword evidence="17" id="KW-1185">Reference proteome</keyword>
<evidence type="ECO:0000256" key="6">
    <source>
        <dbReference type="ARBA" id="ARBA00022679"/>
    </source>
</evidence>
<dbReference type="NCBIfam" id="TIGR00191">
    <property type="entry name" value="thrB"/>
    <property type="match status" value="1"/>
</dbReference>
<dbReference type="InterPro" id="IPR013750">
    <property type="entry name" value="GHMP_kinase_C_dom"/>
</dbReference>
<evidence type="ECO:0000256" key="3">
    <source>
        <dbReference type="ARBA" id="ARBA00012078"/>
    </source>
</evidence>
<evidence type="ECO:0000259" key="15">
    <source>
        <dbReference type="Pfam" id="PF08544"/>
    </source>
</evidence>
<dbReference type="InterPro" id="IPR000870">
    <property type="entry name" value="Homoserine_kinase"/>
</dbReference>
<evidence type="ECO:0000256" key="10">
    <source>
        <dbReference type="ARBA" id="ARBA00022840"/>
    </source>
</evidence>
<accession>A0ABV2J7M9</accession>
<reference evidence="16 17" key="1">
    <citation type="submission" date="2024-06" db="EMBL/GenBank/DDBJ databases">
        <title>Genomic Encyclopedia of Type Strains, Phase IV (KMG-IV): sequencing the most valuable type-strain genomes for metagenomic binning, comparative biology and taxonomic classification.</title>
        <authorList>
            <person name="Goeker M."/>
        </authorList>
    </citation>
    <scope>NUCLEOTIDE SEQUENCE [LARGE SCALE GENOMIC DNA]</scope>
    <source>
        <strain evidence="16 17">DSM 21460</strain>
    </source>
</reference>
<organism evidence="16 17">
    <name type="scientific">Peptoniphilus olsenii</name>
    <dbReference type="NCBI Taxonomy" id="411570"/>
    <lineage>
        <taxon>Bacteria</taxon>
        <taxon>Bacillati</taxon>
        <taxon>Bacillota</taxon>
        <taxon>Tissierellia</taxon>
        <taxon>Tissierellales</taxon>
        <taxon>Peptoniphilaceae</taxon>
        <taxon>Peptoniphilus</taxon>
    </lineage>
</organism>
<dbReference type="RefSeq" id="WP_354366767.1">
    <property type="nucleotide sequence ID" value="NZ_JBEPMA010000001.1"/>
</dbReference>
<dbReference type="PRINTS" id="PR00958">
    <property type="entry name" value="HOMSERKINASE"/>
</dbReference>
<dbReference type="InterPro" id="IPR006203">
    <property type="entry name" value="GHMP_knse_ATP-bd_CS"/>
</dbReference>
<evidence type="ECO:0000256" key="4">
    <source>
        <dbReference type="ARBA" id="ARBA00017858"/>
    </source>
</evidence>
<evidence type="ECO:0000256" key="7">
    <source>
        <dbReference type="ARBA" id="ARBA00022697"/>
    </source>
</evidence>
<keyword evidence="8 13" id="KW-0547">Nucleotide-binding</keyword>
<dbReference type="PANTHER" id="PTHR20861">
    <property type="entry name" value="HOMOSERINE/4-DIPHOSPHOCYTIDYL-2-C-METHYL-D-ERYTHRITOL KINASE"/>
    <property type="match status" value="1"/>
</dbReference>
<comment type="caution">
    <text evidence="16">The sequence shown here is derived from an EMBL/GenBank/DDBJ whole genome shotgun (WGS) entry which is preliminary data.</text>
</comment>
<dbReference type="InterPro" id="IPR036554">
    <property type="entry name" value="GHMP_kinase_C_sf"/>
</dbReference>
<feature type="domain" description="GHMP kinase N-terminal" evidence="14">
    <location>
        <begin position="51"/>
        <end position="132"/>
    </location>
</feature>
<dbReference type="Proteomes" id="UP001549162">
    <property type="component" value="Unassembled WGS sequence"/>
</dbReference>
<comment type="similarity">
    <text evidence="2 13">Belongs to the GHMP kinase family. Homoserine kinase subfamily.</text>
</comment>
<dbReference type="HAMAP" id="MF_00384">
    <property type="entry name" value="Homoser_kinase"/>
    <property type="match status" value="1"/>
</dbReference>
<evidence type="ECO:0000256" key="9">
    <source>
        <dbReference type="ARBA" id="ARBA00022777"/>
    </source>
</evidence>
<dbReference type="EC" id="2.7.1.39" evidence="3 13"/>
<evidence type="ECO:0000256" key="8">
    <source>
        <dbReference type="ARBA" id="ARBA00022741"/>
    </source>
</evidence>
<dbReference type="Gene3D" id="3.30.230.10">
    <property type="match status" value="1"/>
</dbReference>
<evidence type="ECO:0000256" key="12">
    <source>
        <dbReference type="ARBA" id="ARBA00049954"/>
    </source>
</evidence>
<proteinExistence type="inferred from homology"/>
<comment type="catalytic activity">
    <reaction evidence="11 13">
        <text>L-homoserine + ATP = O-phospho-L-homoserine + ADP + H(+)</text>
        <dbReference type="Rhea" id="RHEA:13985"/>
        <dbReference type="ChEBI" id="CHEBI:15378"/>
        <dbReference type="ChEBI" id="CHEBI:30616"/>
        <dbReference type="ChEBI" id="CHEBI:57476"/>
        <dbReference type="ChEBI" id="CHEBI:57590"/>
        <dbReference type="ChEBI" id="CHEBI:456216"/>
        <dbReference type="EC" id="2.7.1.39"/>
    </reaction>
</comment>
<feature type="binding site" evidence="13">
    <location>
        <begin position="80"/>
        <end position="90"/>
    </location>
    <ligand>
        <name>ATP</name>
        <dbReference type="ChEBI" id="CHEBI:30616"/>
    </ligand>
</feature>
<keyword evidence="9 13" id="KW-0418">Kinase</keyword>
<dbReference type="SUPFAM" id="SSF55060">
    <property type="entry name" value="GHMP Kinase, C-terminal domain"/>
    <property type="match status" value="1"/>
</dbReference>
<protein>
    <recommendedName>
        <fullName evidence="4 13">Homoserine kinase</fullName>
        <shortName evidence="13">HK</shortName>
        <shortName evidence="13">HSK</shortName>
        <ecNumber evidence="3 13">2.7.1.39</ecNumber>
    </recommendedName>
</protein>
<sequence>MKVKVPATSANMGPGFDVLGLALNLYNTFRFSLSDESKIIERDEILPIQDNLIYLSYKKTFQKFNMDCIPAEITVESNIPRARGLGSSSSCIVGGIVGAYLIMNKKIDKNEILQIAAEFEGHPDNVASAIFGNVTATLNKDGVNKSLKIVPKNHYKFLALVPDFELSTKSSREILSNSFEMKDITFNCSRVAFLISSLIYGEDDYLKIGLEDNIHQKYRGKLIPDYTSIMTFLKSRTLGSYLSGAGPTIMAIVKNTFQIKKELYDFTKDLELNWEVLELELDNVGFKIEGID</sequence>
<evidence type="ECO:0000256" key="5">
    <source>
        <dbReference type="ARBA" id="ARBA00022605"/>
    </source>
</evidence>
<dbReference type="Pfam" id="PF08544">
    <property type="entry name" value="GHMP_kinases_C"/>
    <property type="match status" value="1"/>
</dbReference>
<name>A0ABV2J7M9_9FIRM</name>
<dbReference type="PIRSF" id="PIRSF000676">
    <property type="entry name" value="Homoser_kin"/>
    <property type="match status" value="1"/>
</dbReference>
<evidence type="ECO:0000256" key="1">
    <source>
        <dbReference type="ARBA" id="ARBA00005015"/>
    </source>
</evidence>
<keyword evidence="10 13" id="KW-0067">ATP-binding</keyword>
<keyword evidence="6 13" id="KW-0808">Transferase</keyword>
<evidence type="ECO:0000256" key="2">
    <source>
        <dbReference type="ARBA" id="ARBA00007370"/>
    </source>
</evidence>
<gene>
    <name evidence="13" type="primary">thrB</name>
    <name evidence="16" type="ORF">ABID14_000389</name>
</gene>
<feature type="domain" description="GHMP kinase C-terminal" evidence="15">
    <location>
        <begin position="212"/>
        <end position="258"/>
    </location>
</feature>
<evidence type="ECO:0000256" key="11">
    <source>
        <dbReference type="ARBA" id="ARBA00049375"/>
    </source>
</evidence>
<dbReference type="InterPro" id="IPR014721">
    <property type="entry name" value="Ribsml_uS5_D2-typ_fold_subgr"/>
</dbReference>
<keyword evidence="7 13" id="KW-0791">Threonine biosynthesis</keyword>
<dbReference type="GO" id="GO:0016301">
    <property type="term" value="F:kinase activity"/>
    <property type="evidence" value="ECO:0007669"/>
    <property type="project" value="UniProtKB-KW"/>
</dbReference>
<evidence type="ECO:0000313" key="17">
    <source>
        <dbReference type="Proteomes" id="UP001549162"/>
    </source>
</evidence>
<dbReference type="SUPFAM" id="SSF54211">
    <property type="entry name" value="Ribosomal protein S5 domain 2-like"/>
    <property type="match status" value="1"/>
</dbReference>
<dbReference type="Pfam" id="PF00288">
    <property type="entry name" value="GHMP_kinases_N"/>
    <property type="match status" value="1"/>
</dbReference>